<keyword evidence="1" id="KW-0238">DNA-binding</keyword>
<dbReference type="InterPro" id="IPR036910">
    <property type="entry name" value="HMG_box_dom_sf"/>
</dbReference>
<dbReference type="CDD" id="cd00084">
    <property type="entry name" value="HMG-box_SF"/>
    <property type="match status" value="1"/>
</dbReference>
<dbReference type="SMART" id="SM00398">
    <property type="entry name" value="HMG"/>
    <property type="match status" value="1"/>
</dbReference>
<feature type="domain" description="HMG box" evidence="2">
    <location>
        <begin position="26"/>
        <end position="94"/>
    </location>
</feature>
<name>A0A1B0AA15_GLOPL</name>
<dbReference type="GO" id="GO:0003677">
    <property type="term" value="F:DNA binding"/>
    <property type="evidence" value="ECO:0007669"/>
    <property type="project" value="UniProtKB-UniRule"/>
</dbReference>
<proteinExistence type="predicted"/>
<dbReference type="Pfam" id="PF00505">
    <property type="entry name" value="HMG_box"/>
    <property type="match status" value="1"/>
</dbReference>
<evidence type="ECO:0000313" key="3">
    <source>
        <dbReference type="EnsemblMetazoa" id="GPAI039012-PA"/>
    </source>
</evidence>
<dbReference type="GO" id="GO:0005634">
    <property type="term" value="C:nucleus"/>
    <property type="evidence" value="ECO:0007669"/>
    <property type="project" value="UniProtKB-UniRule"/>
</dbReference>
<dbReference type="SUPFAM" id="SSF47095">
    <property type="entry name" value="HMG-box"/>
    <property type="match status" value="1"/>
</dbReference>
<keyword evidence="1" id="KW-0539">Nucleus</keyword>
<protein>
    <recommendedName>
        <fullName evidence="2">HMG box domain-containing protein</fullName>
    </recommendedName>
</protein>
<evidence type="ECO:0000259" key="2">
    <source>
        <dbReference type="PROSITE" id="PS50118"/>
    </source>
</evidence>
<evidence type="ECO:0000256" key="1">
    <source>
        <dbReference type="PROSITE-ProRule" id="PRU00267"/>
    </source>
</evidence>
<keyword evidence="4" id="KW-1185">Reference proteome</keyword>
<dbReference type="InterPro" id="IPR009071">
    <property type="entry name" value="HMG_box_dom"/>
</dbReference>
<organism evidence="3 4">
    <name type="scientific">Glossina pallidipes</name>
    <name type="common">Tsetse fly</name>
    <dbReference type="NCBI Taxonomy" id="7398"/>
    <lineage>
        <taxon>Eukaryota</taxon>
        <taxon>Metazoa</taxon>
        <taxon>Ecdysozoa</taxon>
        <taxon>Arthropoda</taxon>
        <taxon>Hexapoda</taxon>
        <taxon>Insecta</taxon>
        <taxon>Pterygota</taxon>
        <taxon>Neoptera</taxon>
        <taxon>Endopterygota</taxon>
        <taxon>Diptera</taxon>
        <taxon>Brachycera</taxon>
        <taxon>Muscomorpha</taxon>
        <taxon>Hippoboscoidea</taxon>
        <taxon>Glossinidae</taxon>
        <taxon>Glossina</taxon>
    </lineage>
</organism>
<feature type="DNA-binding region" description="HMG box" evidence="1">
    <location>
        <begin position="26"/>
        <end position="94"/>
    </location>
</feature>
<dbReference type="VEuPathDB" id="VectorBase:GPAI039012"/>
<dbReference type="PROSITE" id="PS50118">
    <property type="entry name" value="HMG_BOX_2"/>
    <property type="match status" value="1"/>
</dbReference>
<dbReference type="AlphaFoldDB" id="A0A1B0AA15"/>
<dbReference type="Gene3D" id="1.10.30.10">
    <property type="entry name" value="High mobility group box domain"/>
    <property type="match status" value="1"/>
</dbReference>
<dbReference type="EnsemblMetazoa" id="GPAI039012-RA">
    <property type="protein sequence ID" value="GPAI039012-PA"/>
    <property type="gene ID" value="GPAI039012"/>
</dbReference>
<reference evidence="3" key="2">
    <citation type="submission" date="2020-05" db="UniProtKB">
        <authorList>
            <consortium name="EnsemblMetazoa"/>
        </authorList>
    </citation>
    <scope>IDENTIFICATION</scope>
    <source>
        <strain evidence="3">IAEA</strain>
    </source>
</reference>
<dbReference type="Proteomes" id="UP000092445">
    <property type="component" value="Unassembled WGS sequence"/>
</dbReference>
<evidence type="ECO:0000313" key="4">
    <source>
        <dbReference type="Proteomes" id="UP000092445"/>
    </source>
</evidence>
<accession>A0A1B0AA15</accession>
<reference evidence="4" key="1">
    <citation type="submission" date="2014-03" db="EMBL/GenBank/DDBJ databases">
        <authorList>
            <person name="Aksoy S."/>
            <person name="Warren W."/>
            <person name="Wilson R.K."/>
        </authorList>
    </citation>
    <scope>NUCLEOTIDE SEQUENCE [LARGE SCALE GENOMIC DNA]</scope>
    <source>
        <strain evidence="4">IAEA</strain>
    </source>
</reference>
<sequence length="112" mass="13724">MYSRKMLQIEKSSMESSCWKKEIYPNWTARTSFFVFLFEYRQRLKLSCKKLRQPDICRKAGKKWRRMSDSEKQPYVIWAGQDRELDRYMIKTLNVQQKRLLQLGDVILIFFI</sequence>